<sequence length="183" mass="21421">MMKKSPAFYLFHSWYGWRVPEYATLTRYAREEHGLFLPEDRNKAKAILLNKKTVFLTVAQAAEYLKDGGSLDINDPDNDALPVYQLIMEHLNNWYTYLTQPSLIVRKVPIEGLREFNKLANDLFPVANRKGYFKKPEITMSMQLASFFEDIKPMVQQHRFNDQLMLMIESAYRKRGGGYVRSV</sequence>
<dbReference type="EMBL" id="AAGUDP010000006">
    <property type="protein sequence ID" value="EBS0563354.1"/>
    <property type="molecule type" value="Genomic_DNA"/>
</dbReference>
<name>A0A5U8XKK8_SALMU</name>
<reference evidence="1" key="1">
    <citation type="submission" date="2018-07" db="EMBL/GenBank/DDBJ databases">
        <authorList>
            <person name="Ashton P.M."/>
            <person name="Dallman T."/>
            <person name="Nair S."/>
            <person name="De Pinna E."/>
            <person name="Peters T."/>
            <person name="Grant K."/>
        </authorList>
    </citation>
    <scope>NUCLEOTIDE SEQUENCE</scope>
    <source>
        <strain evidence="1">142535</strain>
    </source>
</reference>
<organism evidence="1">
    <name type="scientific">Salmonella muenchen</name>
    <dbReference type="NCBI Taxonomy" id="596"/>
    <lineage>
        <taxon>Bacteria</taxon>
        <taxon>Pseudomonadati</taxon>
        <taxon>Pseudomonadota</taxon>
        <taxon>Gammaproteobacteria</taxon>
        <taxon>Enterobacterales</taxon>
        <taxon>Enterobacteriaceae</taxon>
        <taxon>Salmonella</taxon>
    </lineage>
</organism>
<accession>A0A5U8XKK8</accession>
<evidence type="ECO:0000313" key="1">
    <source>
        <dbReference type="EMBL" id="EBS0563354.1"/>
    </source>
</evidence>
<protein>
    <submittedName>
        <fullName evidence="1">Uncharacterized protein</fullName>
    </submittedName>
</protein>
<dbReference type="AlphaFoldDB" id="A0A5U8XKK8"/>
<gene>
    <name evidence="1" type="ORF">DTU56_09505</name>
</gene>
<comment type="caution">
    <text evidence="1">The sequence shown here is derived from an EMBL/GenBank/DDBJ whole genome shotgun (WGS) entry which is preliminary data.</text>
</comment>
<proteinExistence type="predicted"/>